<protein>
    <submittedName>
        <fullName evidence="1">Uncharacterized protein</fullName>
    </submittedName>
</protein>
<sequence length="244" mass="26463">MLNSEHAYVDLIFRATKKYPAWDPEIAVKVGDYGRITRGRWGLAFWRKNGTFVREGNIYLDGRADKYGIVAPVEYGRDSEGQAWITSLNATQVDTSFSAGSLHPLIAECDAKAAFKFSSGRGAVLAMENPMITIIDPPGGLKALLEDPSMRNMVVVSEVHSCSSYARLLTSEESGTITLGLHVKPPVPGAASASTIGTWVRHGASGNFKSQVDMKGERAFHPLFRLVSRSEEETSTGIGPVDSI</sequence>
<dbReference type="EMBL" id="JARIHO010000053">
    <property type="protein sequence ID" value="KAJ7320767.1"/>
    <property type="molecule type" value="Genomic_DNA"/>
</dbReference>
<proteinExistence type="predicted"/>
<reference evidence="1" key="1">
    <citation type="submission" date="2023-03" db="EMBL/GenBank/DDBJ databases">
        <title>Massive genome expansion in bonnet fungi (Mycena s.s.) driven by repeated elements and novel gene families across ecological guilds.</title>
        <authorList>
            <consortium name="Lawrence Berkeley National Laboratory"/>
            <person name="Harder C.B."/>
            <person name="Miyauchi S."/>
            <person name="Viragh M."/>
            <person name="Kuo A."/>
            <person name="Thoen E."/>
            <person name="Andreopoulos B."/>
            <person name="Lu D."/>
            <person name="Skrede I."/>
            <person name="Drula E."/>
            <person name="Henrissat B."/>
            <person name="Morin E."/>
            <person name="Kohler A."/>
            <person name="Barry K."/>
            <person name="LaButti K."/>
            <person name="Morin E."/>
            <person name="Salamov A."/>
            <person name="Lipzen A."/>
            <person name="Mereny Z."/>
            <person name="Hegedus B."/>
            <person name="Baldrian P."/>
            <person name="Stursova M."/>
            <person name="Weitz H."/>
            <person name="Taylor A."/>
            <person name="Grigoriev I.V."/>
            <person name="Nagy L.G."/>
            <person name="Martin F."/>
            <person name="Kauserud H."/>
        </authorList>
    </citation>
    <scope>NUCLEOTIDE SEQUENCE</scope>
    <source>
        <strain evidence="1">CBHHK002</strain>
    </source>
</reference>
<name>A0AAD6ZFG8_9AGAR</name>
<evidence type="ECO:0000313" key="1">
    <source>
        <dbReference type="EMBL" id="KAJ7320767.1"/>
    </source>
</evidence>
<accession>A0AAD6ZFG8</accession>
<dbReference type="Proteomes" id="UP001218218">
    <property type="component" value="Unassembled WGS sequence"/>
</dbReference>
<comment type="caution">
    <text evidence="1">The sequence shown here is derived from an EMBL/GenBank/DDBJ whole genome shotgun (WGS) entry which is preliminary data.</text>
</comment>
<evidence type="ECO:0000313" key="2">
    <source>
        <dbReference type="Proteomes" id="UP001218218"/>
    </source>
</evidence>
<organism evidence="1 2">
    <name type="scientific">Mycena albidolilacea</name>
    <dbReference type="NCBI Taxonomy" id="1033008"/>
    <lineage>
        <taxon>Eukaryota</taxon>
        <taxon>Fungi</taxon>
        <taxon>Dikarya</taxon>
        <taxon>Basidiomycota</taxon>
        <taxon>Agaricomycotina</taxon>
        <taxon>Agaricomycetes</taxon>
        <taxon>Agaricomycetidae</taxon>
        <taxon>Agaricales</taxon>
        <taxon>Marasmiineae</taxon>
        <taxon>Mycenaceae</taxon>
        <taxon>Mycena</taxon>
    </lineage>
</organism>
<dbReference type="AlphaFoldDB" id="A0AAD6ZFG8"/>
<keyword evidence="2" id="KW-1185">Reference proteome</keyword>
<gene>
    <name evidence="1" type="ORF">DFH08DRAFT_788964</name>
</gene>